<name>A0A5B7HEY2_PORTR</name>
<accession>A0A5B7HEY2</accession>
<organism evidence="1 2">
    <name type="scientific">Portunus trituberculatus</name>
    <name type="common">Swimming crab</name>
    <name type="synonym">Neptunus trituberculatus</name>
    <dbReference type="NCBI Taxonomy" id="210409"/>
    <lineage>
        <taxon>Eukaryota</taxon>
        <taxon>Metazoa</taxon>
        <taxon>Ecdysozoa</taxon>
        <taxon>Arthropoda</taxon>
        <taxon>Crustacea</taxon>
        <taxon>Multicrustacea</taxon>
        <taxon>Malacostraca</taxon>
        <taxon>Eumalacostraca</taxon>
        <taxon>Eucarida</taxon>
        <taxon>Decapoda</taxon>
        <taxon>Pleocyemata</taxon>
        <taxon>Brachyura</taxon>
        <taxon>Eubrachyura</taxon>
        <taxon>Portunoidea</taxon>
        <taxon>Portunidae</taxon>
        <taxon>Portuninae</taxon>
        <taxon>Portunus</taxon>
    </lineage>
</organism>
<evidence type="ECO:0000313" key="2">
    <source>
        <dbReference type="Proteomes" id="UP000324222"/>
    </source>
</evidence>
<keyword evidence="2" id="KW-1185">Reference proteome</keyword>
<gene>
    <name evidence="1" type="ORF">E2C01_062372</name>
</gene>
<protein>
    <submittedName>
        <fullName evidence="1">Uncharacterized protein</fullName>
    </submittedName>
</protein>
<dbReference type="AlphaFoldDB" id="A0A5B7HEY2"/>
<dbReference type="Proteomes" id="UP000324222">
    <property type="component" value="Unassembled WGS sequence"/>
</dbReference>
<sequence length="123" mass="13739">MIKAIYSCSRSKLNGSHEGTQHTSRNSIWRLLEEVKMKQQEKYTRSDHQFQCQQASLSSPPCVSAPHTSQLSRHVLRLTASAIPILIIPVSRSSPVTSHINTYTLINLACQNIFKDASFAPTS</sequence>
<reference evidence="1 2" key="1">
    <citation type="submission" date="2019-05" db="EMBL/GenBank/DDBJ databases">
        <title>Another draft genome of Portunus trituberculatus and its Hox gene families provides insights of decapod evolution.</title>
        <authorList>
            <person name="Jeong J.-H."/>
            <person name="Song I."/>
            <person name="Kim S."/>
            <person name="Choi T."/>
            <person name="Kim D."/>
            <person name="Ryu S."/>
            <person name="Kim W."/>
        </authorList>
    </citation>
    <scope>NUCLEOTIDE SEQUENCE [LARGE SCALE GENOMIC DNA]</scope>
    <source>
        <tissue evidence="1">Muscle</tissue>
    </source>
</reference>
<comment type="caution">
    <text evidence="1">The sequence shown here is derived from an EMBL/GenBank/DDBJ whole genome shotgun (WGS) entry which is preliminary data.</text>
</comment>
<evidence type="ECO:0000313" key="1">
    <source>
        <dbReference type="EMBL" id="MPC68175.1"/>
    </source>
</evidence>
<proteinExistence type="predicted"/>
<dbReference type="EMBL" id="VSRR010027423">
    <property type="protein sequence ID" value="MPC68175.1"/>
    <property type="molecule type" value="Genomic_DNA"/>
</dbReference>